<accession>A0A9X2S1N5</accession>
<feature type="transmembrane region" description="Helical" evidence="1">
    <location>
        <begin position="124"/>
        <end position="149"/>
    </location>
</feature>
<sequence>MNKKLNISIFIELVSIMLLVSVISIFGNSIGYKISIMESIPGMLILFAIALSGSLLTYIIPINCPAVVWISIIGVIVACPISPVSQFVNMHVEKINMLALATCILGFAGVSMSKNWVDLKRIGWRGIVVACFVMLGTFVGSAFVAQIVLSSSGII</sequence>
<proteinExistence type="predicted"/>
<evidence type="ECO:0000313" key="2">
    <source>
        <dbReference type="EMBL" id="MCR1823168.1"/>
    </source>
</evidence>
<dbReference type="RefSeq" id="WP_052232846.1">
    <property type="nucleotide sequence ID" value="NZ_JANKBY010000113.1"/>
</dbReference>
<comment type="caution">
    <text evidence="2">The sequence shown here is derived from an EMBL/GenBank/DDBJ whole genome shotgun (WGS) entry which is preliminary data.</text>
</comment>
<protein>
    <recommendedName>
        <fullName evidence="4">DUF340 domain-containing protein</fullName>
    </recommendedName>
</protein>
<evidence type="ECO:0000313" key="3">
    <source>
        <dbReference type="Proteomes" id="UP001140817"/>
    </source>
</evidence>
<feature type="transmembrane region" description="Helical" evidence="1">
    <location>
        <begin position="39"/>
        <end position="60"/>
    </location>
</feature>
<keyword evidence="1" id="KW-1133">Transmembrane helix</keyword>
<reference evidence="2" key="1">
    <citation type="submission" date="2022-07" db="EMBL/GenBank/DDBJ databases">
        <title>Enhanced cultured diversity of the mouse gut microbiota enables custom-made synthetic communities.</title>
        <authorList>
            <person name="Afrizal A."/>
        </authorList>
    </citation>
    <scope>NUCLEOTIDE SEQUENCE</scope>
    <source>
        <strain evidence="2">DSM 29186</strain>
    </source>
</reference>
<keyword evidence="3" id="KW-1185">Reference proteome</keyword>
<feature type="transmembrane region" description="Helical" evidence="1">
    <location>
        <begin position="95"/>
        <end position="112"/>
    </location>
</feature>
<evidence type="ECO:0008006" key="4">
    <source>
        <dbReference type="Google" id="ProtNLM"/>
    </source>
</evidence>
<gene>
    <name evidence="2" type="ORF">NSA58_10255</name>
</gene>
<feature type="transmembrane region" description="Helical" evidence="1">
    <location>
        <begin position="6"/>
        <end position="27"/>
    </location>
</feature>
<dbReference type="AlphaFoldDB" id="A0A9X2S1N5"/>
<keyword evidence="1" id="KW-0472">Membrane</keyword>
<dbReference type="Proteomes" id="UP001140817">
    <property type="component" value="Unassembled WGS sequence"/>
</dbReference>
<name>A0A9X2S1N5_9FIRM</name>
<dbReference type="EMBL" id="JANKBY010000113">
    <property type="protein sequence ID" value="MCR1823168.1"/>
    <property type="molecule type" value="Genomic_DNA"/>
</dbReference>
<keyword evidence="1" id="KW-0812">Transmembrane</keyword>
<evidence type="ECO:0000256" key="1">
    <source>
        <dbReference type="SAM" id="Phobius"/>
    </source>
</evidence>
<organism evidence="2 3">
    <name type="scientific">Terrisporobacter muris</name>
    <dbReference type="NCBI Taxonomy" id="2963284"/>
    <lineage>
        <taxon>Bacteria</taxon>
        <taxon>Bacillati</taxon>
        <taxon>Bacillota</taxon>
        <taxon>Clostridia</taxon>
        <taxon>Peptostreptococcales</taxon>
        <taxon>Peptostreptococcaceae</taxon>
        <taxon>Terrisporobacter</taxon>
    </lineage>
</organism>
<feature type="transmembrane region" description="Helical" evidence="1">
    <location>
        <begin position="66"/>
        <end position="88"/>
    </location>
</feature>